<evidence type="ECO:0008006" key="3">
    <source>
        <dbReference type="Google" id="ProtNLM"/>
    </source>
</evidence>
<protein>
    <recommendedName>
        <fullName evidence="3">PIN domain-containing protein</fullName>
    </recommendedName>
</protein>
<reference evidence="1 2" key="1">
    <citation type="journal article" date="2016" name="Nat. Commun.">
        <title>Thousands of microbial genomes shed light on interconnected biogeochemical processes in an aquifer system.</title>
        <authorList>
            <person name="Anantharaman K."/>
            <person name="Brown C.T."/>
            <person name="Hug L.A."/>
            <person name="Sharon I."/>
            <person name="Castelle C.J."/>
            <person name="Probst A.J."/>
            <person name="Thomas B.C."/>
            <person name="Singh A."/>
            <person name="Wilkins M.J."/>
            <person name="Karaoz U."/>
            <person name="Brodie E.L."/>
            <person name="Williams K.H."/>
            <person name="Hubbard S.S."/>
            <person name="Banfield J.F."/>
        </authorList>
    </citation>
    <scope>NUCLEOTIDE SEQUENCE [LARGE SCALE GENOMIC DNA]</scope>
</reference>
<dbReference type="EMBL" id="MGGW01000004">
    <property type="protein sequence ID" value="OGM55215.1"/>
    <property type="molecule type" value="Genomic_DNA"/>
</dbReference>
<comment type="caution">
    <text evidence="1">The sequence shown here is derived from an EMBL/GenBank/DDBJ whole genome shotgun (WGS) entry which is preliminary data.</text>
</comment>
<dbReference type="Proteomes" id="UP000178603">
    <property type="component" value="Unassembled WGS sequence"/>
</dbReference>
<sequence>MDIEPNVRDISKAKMVIVKKDAVILSQAKVSKSGCLFTLDRKHFLNEKVEKFIKPIKVITPKMYFQGGNY</sequence>
<evidence type="ECO:0000313" key="2">
    <source>
        <dbReference type="Proteomes" id="UP000178603"/>
    </source>
</evidence>
<name>A0A1F8AVF5_9BACT</name>
<dbReference type="AlphaFoldDB" id="A0A1F8AVF5"/>
<evidence type="ECO:0000313" key="1">
    <source>
        <dbReference type="EMBL" id="OGM55215.1"/>
    </source>
</evidence>
<gene>
    <name evidence="1" type="ORF">A3E44_02940</name>
</gene>
<organism evidence="1 2">
    <name type="scientific">Candidatus Woesebacteria bacterium RIFCSPHIGHO2_12_FULL_41_24</name>
    <dbReference type="NCBI Taxonomy" id="1802510"/>
    <lineage>
        <taxon>Bacteria</taxon>
        <taxon>Candidatus Woeseibacteriota</taxon>
    </lineage>
</organism>
<proteinExistence type="predicted"/>
<accession>A0A1F8AVF5</accession>